<gene>
    <name evidence="2" type="ORF">GCM10010390_82540</name>
</gene>
<dbReference type="EMBL" id="BAAABZ010000083">
    <property type="protein sequence ID" value="GAA0567365.1"/>
    <property type="molecule type" value="Genomic_DNA"/>
</dbReference>
<name>A0ABN1EK49_9ACTN</name>
<proteinExistence type="predicted"/>
<dbReference type="RefSeq" id="WP_346161357.1">
    <property type="nucleotide sequence ID" value="NZ_BAAABZ010000083.1"/>
</dbReference>
<organism evidence="2 3">
    <name type="scientific">Streptomyces mordarskii</name>
    <dbReference type="NCBI Taxonomy" id="1226758"/>
    <lineage>
        <taxon>Bacteria</taxon>
        <taxon>Bacillati</taxon>
        <taxon>Actinomycetota</taxon>
        <taxon>Actinomycetes</taxon>
        <taxon>Kitasatosporales</taxon>
        <taxon>Streptomycetaceae</taxon>
        <taxon>Streptomyces</taxon>
    </lineage>
</organism>
<comment type="caution">
    <text evidence="2">The sequence shown here is derived from an EMBL/GenBank/DDBJ whole genome shotgun (WGS) entry which is preliminary data.</text>
</comment>
<dbReference type="Pfam" id="PF16640">
    <property type="entry name" value="Big_3_5"/>
    <property type="match status" value="1"/>
</dbReference>
<evidence type="ECO:0000313" key="2">
    <source>
        <dbReference type="EMBL" id="GAA0567365.1"/>
    </source>
</evidence>
<feature type="domain" description="Bacterial Ig-like" evidence="1">
    <location>
        <begin position="16"/>
        <end position="59"/>
    </location>
</feature>
<evidence type="ECO:0000313" key="3">
    <source>
        <dbReference type="Proteomes" id="UP001501576"/>
    </source>
</evidence>
<dbReference type="InterPro" id="IPR013783">
    <property type="entry name" value="Ig-like_fold"/>
</dbReference>
<dbReference type="InterPro" id="IPR032109">
    <property type="entry name" value="Big_3_5"/>
</dbReference>
<evidence type="ECO:0000259" key="1">
    <source>
        <dbReference type="Pfam" id="PF16640"/>
    </source>
</evidence>
<dbReference type="Proteomes" id="UP001501576">
    <property type="component" value="Unassembled WGS sequence"/>
</dbReference>
<protein>
    <recommendedName>
        <fullName evidence="1">Bacterial Ig-like domain-containing protein</fullName>
    </recommendedName>
</protein>
<accession>A0ABN1EK49</accession>
<dbReference type="Gene3D" id="2.60.40.10">
    <property type="entry name" value="Immunoglobulins"/>
    <property type="match status" value="1"/>
</dbReference>
<sequence length="63" mass="6568">MPVKDIARAERTPQVVTLVKGTASATFNPLQKGTHTVTANYNGDVNYATSSATTTQTVNSGQG</sequence>
<keyword evidence="3" id="KW-1185">Reference proteome</keyword>
<reference evidence="2 3" key="1">
    <citation type="journal article" date="2019" name="Int. J. Syst. Evol. Microbiol.">
        <title>The Global Catalogue of Microorganisms (GCM) 10K type strain sequencing project: providing services to taxonomists for standard genome sequencing and annotation.</title>
        <authorList>
            <consortium name="The Broad Institute Genomics Platform"/>
            <consortium name="The Broad Institute Genome Sequencing Center for Infectious Disease"/>
            <person name="Wu L."/>
            <person name="Ma J."/>
        </authorList>
    </citation>
    <scope>NUCLEOTIDE SEQUENCE [LARGE SCALE GENOMIC DNA]</scope>
    <source>
        <strain evidence="2 3">JCM 5052</strain>
    </source>
</reference>